<evidence type="ECO:0000313" key="3">
    <source>
        <dbReference type="Proteomes" id="UP000605846"/>
    </source>
</evidence>
<dbReference type="Proteomes" id="UP000605846">
    <property type="component" value="Unassembled WGS sequence"/>
</dbReference>
<evidence type="ECO:0000313" key="2">
    <source>
        <dbReference type="EMBL" id="KAF7726520.1"/>
    </source>
</evidence>
<feature type="region of interest" description="Disordered" evidence="1">
    <location>
        <begin position="46"/>
        <end position="76"/>
    </location>
</feature>
<sequence length="271" mass="29916">MSEGHPSSCCSCQCPETNGPNTYIAHSHQAYDLNLARSELCLEEDEMPTHPEKARSTSAFTAEDKQSSTKQRVWPGLAGPMPLTAASLAELGQRKYQKRNRQRCLGSRLCGVAAFICWPRTPLVWMSGGAEAINDPADWGPDTHPWLHATWQVNITLDNRQNWIPTHLTKLEFDIADSLTLRKFAWSKAGPLTLAPQTITPLSLIFDVNYDTSSLMDTTFQNLYHACGPQKMGTPASLNVVLHVAFHVFGILWTPIVTVTPPTGGFLCPAN</sequence>
<evidence type="ECO:0000256" key="1">
    <source>
        <dbReference type="SAM" id="MobiDB-lite"/>
    </source>
</evidence>
<keyword evidence="3" id="KW-1185">Reference proteome</keyword>
<dbReference type="EMBL" id="JABAYA010000077">
    <property type="protein sequence ID" value="KAF7726520.1"/>
    <property type="molecule type" value="Genomic_DNA"/>
</dbReference>
<reference evidence="2" key="1">
    <citation type="submission" date="2020-01" db="EMBL/GenBank/DDBJ databases">
        <title>Genome Sequencing of Three Apophysomyces-Like Fungal Strains Confirms a Novel Fungal Genus in the Mucoromycota with divergent Burkholderia-like Endosymbiotic Bacteria.</title>
        <authorList>
            <person name="Stajich J.E."/>
            <person name="Macias A.M."/>
            <person name="Carter-House D."/>
            <person name="Lovett B."/>
            <person name="Kasson L.R."/>
            <person name="Berry K."/>
            <person name="Grigoriev I."/>
            <person name="Chang Y."/>
            <person name="Spatafora J."/>
            <person name="Kasson M.T."/>
        </authorList>
    </citation>
    <scope>NUCLEOTIDE SEQUENCE</scope>
    <source>
        <strain evidence="2">NRRL A-21654</strain>
    </source>
</reference>
<name>A0A8H7BTC6_9FUNG</name>
<accession>A0A8H7BTC6</accession>
<dbReference type="AlphaFoldDB" id="A0A8H7BTC6"/>
<organism evidence="2 3">
    <name type="scientific">Apophysomyces ossiformis</name>
    <dbReference type="NCBI Taxonomy" id="679940"/>
    <lineage>
        <taxon>Eukaryota</taxon>
        <taxon>Fungi</taxon>
        <taxon>Fungi incertae sedis</taxon>
        <taxon>Mucoromycota</taxon>
        <taxon>Mucoromycotina</taxon>
        <taxon>Mucoromycetes</taxon>
        <taxon>Mucorales</taxon>
        <taxon>Mucorineae</taxon>
        <taxon>Mucoraceae</taxon>
        <taxon>Apophysomyces</taxon>
    </lineage>
</organism>
<gene>
    <name evidence="2" type="ORF">EC973_008651</name>
</gene>
<protein>
    <submittedName>
        <fullName evidence="2">Uncharacterized protein</fullName>
    </submittedName>
</protein>
<dbReference type="OrthoDB" id="20273at2759"/>
<proteinExistence type="predicted"/>
<comment type="caution">
    <text evidence="2">The sequence shown here is derived from an EMBL/GenBank/DDBJ whole genome shotgun (WGS) entry which is preliminary data.</text>
</comment>